<evidence type="ECO:0000313" key="1">
    <source>
        <dbReference type="EMBL" id="CAK8680849.1"/>
    </source>
</evidence>
<name>A0ABP0FMI2_CLALP</name>
<gene>
    <name evidence="1" type="ORF">CVLEPA_LOCUS11087</name>
</gene>
<dbReference type="Proteomes" id="UP001642483">
    <property type="component" value="Unassembled WGS sequence"/>
</dbReference>
<sequence>MSRIERLMLTTWSKLTLHRVNLSALSVAAMIQELQHKRRGGGLTPNTAEIGLVAKDGTKWEYIEFSLELRGGPLSAFEEE</sequence>
<comment type="caution">
    <text evidence="1">The sequence shown here is derived from an EMBL/GenBank/DDBJ whole genome shotgun (WGS) entry which is preliminary data.</text>
</comment>
<dbReference type="EMBL" id="CAWYQH010000079">
    <property type="protein sequence ID" value="CAK8680849.1"/>
    <property type="molecule type" value="Genomic_DNA"/>
</dbReference>
<keyword evidence="2" id="KW-1185">Reference proteome</keyword>
<organism evidence="1 2">
    <name type="scientific">Clavelina lepadiformis</name>
    <name type="common">Light-bulb sea squirt</name>
    <name type="synonym">Ascidia lepadiformis</name>
    <dbReference type="NCBI Taxonomy" id="159417"/>
    <lineage>
        <taxon>Eukaryota</taxon>
        <taxon>Metazoa</taxon>
        <taxon>Chordata</taxon>
        <taxon>Tunicata</taxon>
        <taxon>Ascidiacea</taxon>
        <taxon>Aplousobranchia</taxon>
        <taxon>Clavelinidae</taxon>
        <taxon>Clavelina</taxon>
    </lineage>
</organism>
<protein>
    <submittedName>
        <fullName evidence="1">Uncharacterized protein</fullName>
    </submittedName>
</protein>
<evidence type="ECO:0000313" key="2">
    <source>
        <dbReference type="Proteomes" id="UP001642483"/>
    </source>
</evidence>
<reference evidence="1 2" key="1">
    <citation type="submission" date="2024-02" db="EMBL/GenBank/DDBJ databases">
        <authorList>
            <person name="Daric V."/>
            <person name="Darras S."/>
        </authorList>
    </citation>
    <scope>NUCLEOTIDE SEQUENCE [LARGE SCALE GENOMIC DNA]</scope>
</reference>
<proteinExistence type="predicted"/>
<accession>A0ABP0FMI2</accession>